<gene>
    <name evidence="1" type="ORF">BSTOLATCC_MIC8625</name>
</gene>
<dbReference type="EMBL" id="CAJZBQ010000010">
    <property type="protein sequence ID" value="CAG9313353.1"/>
    <property type="molecule type" value="Genomic_DNA"/>
</dbReference>
<reference evidence="1" key="1">
    <citation type="submission" date="2021-09" db="EMBL/GenBank/DDBJ databases">
        <authorList>
            <consortium name="AG Swart"/>
            <person name="Singh M."/>
            <person name="Singh A."/>
            <person name="Seah K."/>
            <person name="Emmerich C."/>
        </authorList>
    </citation>
    <scope>NUCLEOTIDE SEQUENCE</scope>
    <source>
        <strain evidence="1">ATCC30299</strain>
    </source>
</reference>
<organism evidence="1 2">
    <name type="scientific">Blepharisma stoltei</name>
    <dbReference type="NCBI Taxonomy" id="1481888"/>
    <lineage>
        <taxon>Eukaryota</taxon>
        <taxon>Sar</taxon>
        <taxon>Alveolata</taxon>
        <taxon>Ciliophora</taxon>
        <taxon>Postciliodesmatophora</taxon>
        <taxon>Heterotrichea</taxon>
        <taxon>Heterotrichida</taxon>
        <taxon>Blepharismidae</taxon>
        <taxon>Blepharisma</taxon>
    </lineage>
</organism>
<evidence type="ECO:0000313" key="1">
    <source>
        <dbReference type="EMBL" id="CAG9313353.1"/>
    </source>
</evidence>
<proteinExistence type="predicted"/>
<keyword evidence="2" id="KW-1185">Reference proteome</keyword>
<dbReference type="Proteomes" id="UP001162131">
    <property type="component" value="Unassembled WGS sequence"/>
</dbReference>
<accession>A0AAU9ID84</accession>
<dbReference type="InterPro" id="IPR011992">
    <property type="entry name" value="EF-hand-dom_pair"/>
</dbReference>
<protein>
    <submittedName>
        <fullName evidence="1">Uncharacterized protein</fullName>
    </submittedName>
</protein>
<sequence>MGCCSSLNIVQPPQQLLQLPTQELTIRKNERESLFAKKPLQKIVESFKREGLQKQLSIPQLKRALHELGLNRSAMEEPDNPLFKYFTSFEDGKLLDLTKIITSAVLLSTSEIDKKLKVLFEEYKDNNDRLLKPGNLRKMVLDLFVVSLHHTPLLAIGEGPDKLSSEEISQYGESLSQEEDKYIEETYKVLLGNSEDLGIKELETAFSEHGEVSRILSSSGLREFILHKYKATINL</sequence>
<dbReference type="Gene3D" id="1.10.238.10">
    <property type="entry name" value="EF-hand"/>
    <property type="match status" value="1"/>
</dbReference>
<name>A0AAU9ID84_9CILI</name>
<dbReference type="SUPFAM" id="SSF47473">
    <property type="entry name" value="EF-hand"/>
    <property type="match status" value="1"/>
</dbReference>
<comment type="caution">
    <text evidence="1">The sequence shown here is derived from an EMBL/GenBank/DDBJ whole genome shotgun (WGS) entry which is preliminary data.</text>
</comment>
<dbReference type="AlphaFoldDB" id="A0AAU9ID84"/>
<evidence type="ECO:0000313" key="2">
    <source>
        <dbReference type="Proteomes" id="UP001162131"/>
    </source>
</evidence>